<dbReference type="InterPro" id="IPR011006">
    <property type="entry name" value="CheY-like_superfamily"/>
</dbReference>
<proteinExistence type="predicted"/>
<dbReference type="CDD" id="cd00156">
    <property type="entry name" value="REC"/>
    <property type="match status" value="1"/>
</dbReference>
<evidence type="ECO:0000313" key="4">
    <source>
        <dbReference type="EMBL" id="MCA9392353.1"/>
    </source>
</evidence>
<accession>A0A955RS94</accession>
<reference evidence="4" key="2">
    <citation type="journal article" date="2021" name="Microbiome">
        <title>Successional dynamics and alternative stable states in a saline activated sludge microbial community over 9 years.</title>
        <authorList>
            <person name="Wang Y."/>
            <person name="Ye J."/>
            <person name="Ju F."/>
            <person name="Liu L."/>
            <person name="Boyd J.A."/>
            <person name="Deng Y."/>
            <person name="Parks D.H."/>
            <person name="Jiang X."/>
            <person name="Yin X."/>
            <person name="Woodcroft B.J."/>
            <person name="Tyson G.W."/>
            <person name="Hugenholtz P."/>
            <person name="Polz M.F."/>
            <person name="Zhang T."/>
        </authorList>
    </citation>
    <scope>NUCLEOTIDE SEQUENCE</scope>
    <source>
        <strain evidence="4">HKST-UBA03</strain>
    </source>
</reference>
<dbReference type="InterPro" id="IPR050595">
    <property type="entry name" value="Bact_response_regulator"/>
</dbReference>
<dbReference type="PANTHER" id="PTHR44591">
    <property type="entry name" value="STRESS RESPONSE REGULATOR PROTEIN 1"/>
    <property type="match status" value="1"/>
</dbReference>
<evidence type="ECO:0000259" key="3">
    <source>
        <dbReference type="PROSITE" id="PS50110"/>
    </source>
</evidence>
<dbReference type="Pfam" id="PF00072">
    <property type="entry name" value="Response_reg"/>
    <property type="match status" value="1"/>
</dbReference>
<name>A0A955RS94_UNCKA</name>
<reference evidence="4" key="1">
    <citation type="submission" date="2020-04" db="EMBL/GenBank/DDBJ databases">
        <authorList>
            <person name="Zhang T."/>
        </authorList>
    </citation>
    <scope>NUCLEOTIDE SEQUENCE</scope>
    <source>
        <strain evidence="4">HKST-UBA03</strain>
    </source>
</reference>
<dbReference type="Proteomes" id="UP000751518">
    <property type="component" value="Unassembled WGS sequence"/>
</dbReference>
<keyword evidence="1 2" id="KW-0597">Phosphoprotein</keyword>
<gene>
    <name evidence="4" type="ORF">KC614_04095</name>
</gene>
<dbReference type="PROSITE" id="PS50110">
    <property type="entry name" value="RESPONSE_REGULATORY"/>
    <property type="match status" value="1"/>
</dbReference>
<dbReference type="EMBL" id="JAGQKZ010000042">
    <property type="protein sequence ID" value="MCA9392353.1"/>
    <property type="molecule type" value="Genomic_DNA"/>
</dbReference>
<evidence type="ECO:0000256" key="1">
    <source>
        <dbReference type="ARBA" id="ARBA00022553"/>
    </source>
</evidence>
<evidence type="ECO:0000313" key="5">
    <source>
        <dbReference type="Proteomes" id="UP000751518"/>
    </source>
</evidence>
<dbReference type="SMART" id="SM00448">
    <property type="entry name" value="REC"/>
    <property type="match status" value="1"/>
</dbReference>
<dbReference type="SUPFAM" id="SSF52172">
    <property type="entry name" value="CheY-like"/>
    <property type="match status" value="1"/>
</dbReference>
<dbReference type="GO" id="GO:0000160">
    <property type="term" value="P:phosphorelay signal transduction system"/>
    <property type="evidence" value="ECO:0007669"/>
    <property type="project" value="InterPro"/>
</dbReference>
<feature type="domain" description="Response regulatory" evidence="3">
    <location>
        <begin position="4"/>
        <end position="124"/>
    </location>
</feature>
<organism evidence="4 5">
    <name type="scientific">candidate division WWE3 bacterium</name>
    <dbReference type="NCBI Taxonomy" id="2053526"/>
    <lineage>
        <taxon>Bacteria</taxon>
        <taxon>Katanobacteria</taxon>
    </lineage>
</organism>
<dbReference type="InterPro" id="IPR001789">
    <property type="entry name" value="Sig_transdc_resp-reg_receiver"/>
</dbReference>
<comment type="caution">
    <text evidence="4">The sequence shown here is derived from an EMBL/GenBank/DDBJ whole genome shotgun (WGS) entry which is preliminary data.</text>
</comment>
<dbReference type="PANTHER" id="PTHR44591:SF18">
    <property type="entry name" value="REGULATORY PROTEIN"/>
    <property type="match status" value="1"/>
</dbReference>
<evidence type="ECO:0000256" key="2">
    <source>
        <dbReference type="PROSITE-ProRule" id="PRU00169"/>
    </source>
</evidence>
<protein>
    <submittedName>
        <fullName evidence="4">Response regulator</fullName>
    </submittedName>
</protein>
<feature type="modified residue" description="4-aspartylphosphate" evidence="2">
    <location>
        <position position="53"/>
    </location>
</feature>
<dbReference type="AlphaFoldDB" id="A0A955RS94"/>
<sequence>MPTTVLVVDDEKSYRDALTLALANEGYKVQTAANGQRALEIIEKLPIDLVLLDIMMPQLNGKEFLEKLNEEGRNIPCIVVSNMDQPEAYPGAVEYLIKANYTLGDVVTEVKKTIGMAEGLDASY</sequence>
<dbReference type="Gene3D" id="3.40.50.2300">
    <property type="match status" value="1"/>
</dbReference>